<proteinExistence type="predicted"/>
<sequence length="102" mass="11513">MQYSVIPKIIIYVYSIVIILAGLSEMRYLSSNIQTFINGLSAIAAFYLLDESIFKVSAYAVVVGYFGNIIIRIFNGTLFSKSFEYHDLAFSVGYIVIFIVMI</sequence>
<keyword evidence="1" id="KW-0472">Membrane</keyword>
<name>A0A413B1R1_9FIRM</name>
<evidence type="ECO:0000313" key="2">
    <source>
        <dbReference type="EMBL" id="RGW29986.1"/>
    </source>
</evidence>
<organism evidence="2 3">
    <name type="scientific">Agathobacter rectalis</name>
    <dbReference type="NCBI Taxonomy" id="39491"/>
    <lineage>
        <taxon>Bacteria</taxon>
        <taxon>Bacillati</taxon>
        <taxon>Bacillota</taxon>
        <taxon>Clostridia</taxon>
        <taxon>Lachnospirales</taxon>
        <taxon>Lachnospiraceae</taxon>
        <taxon>Agathobacter</taxon>
    </lineage>
</organism>
<gene>
    <name evidence="2" type="ORF">DWV78_17375</name>
</gene>
<feature type="transmembrane region" description="Helical" evidence="1">
    <location>
        <begin position="56"/>
        <end position="79"/>
    </location>
</feature>
<feature type="transmembrane region" description="Helical" evidence="1">
    <location>
        <begin position="5"/>
        <end position="23"/>
    </location>
</feature>
<dbReference type="EMBL" id="QSAE01000207">
    <property type="protein sequence ID" value="RGW29986.1"/>
    <property type="molecule type" value="Genomic_DNA"/>
</dbReference>
<evidence type="ECO:0000256" key="1">
    <source>
        <dbReference type="SAM" id="Phobius"/>
    </source>
</evidence>
<accession>A0A413B1R1</accession>
<keyword evidence="1" id="KW-1133">Transmembrane helix</keyword>
<protein>
    <submittedName>
        <fullName evidence="2">Uncharacterized protein</fullName>
    </submittedName>
</protein>
<dbReference type="AlphaFoldDB" id="A0A413B1R1"/>
<dbReference type="Proteomes" id="UP000286581">
    <property type="component" value="Unassembled WGS sequence"/>
</dbReference>
<feature type="transmembrane region" description="Helical" evidence="1">
    <location>
        <begin position="85"/>
        <end position="101"/>
    </location>
</feature>
<evidence type="ECO:0000313" key="3">
    <source>
        <dbReference type="Proteomes" id="UP000286581"/>
    </source>
</evidence>
<comment type="caution">
    <text evidence="2">The sequence shown here is derived from an EMBL/GenBank/DDBJ whole genome shotgun (WGS) entry which is preliminary data.</text>
</comment>
<keyword evidence="1" id="KW-0812">Transmembrane</keyword>
<feature type="transmembrane region" description="Helical" evidence="1">
    <location>
        <begin position="29"/>
        <end position="49"/>
    </location>
</feature>
<reference evidence="2 3" key="1">
    <citation type="submission" date="2018-08" db="EMBL/GenBank/DDBJ databases">
        <title>A genome reference for cultivated species of the human gut microbiota.</title>
        <authorList>
            <person name="Zou Y."/>
            <person name="Xue W."/>
            <person name="Luo G."/>
        </authorList>
    </citation>
    <scope>NUCLEOTIDE SEQUENCE [LARGE SCALE GENOMIC DNA]</scope>
    <source>
        <strain evidence="2 3">AF12-8</strain>
    </source>
</reference>